<keyword evidence="2" id="KW-0732">Signal</keyword>
<evidence type="ECO:0000259" key="5">
    <source>
        <dbReference type="Pfam" id="PF01522"/>
    </source>
</evidence>
<feature type="region of interest" description="Disordered" evidence="3">
    <location>
        <begin position="46"/>
        <end position="73"/>
    </location>
</feature>
<dbReference type="Pfam" id="PF01522">
    <property type="entry name" value="Polysacc_deac_1"/>
    <property type="match status" value="1"/>
</dbReference>
<sequence>MGATRSSNARKRRKRRAVGIGAAIAGVLLVAAVGGWFAVDAMQRASSTPDPAASEPTPGPTTDAVTPTPEPLSPAEQLIADADDPNACAVSFTGDAIDIAPVLETQGKPYASLPLPSREGMVFAGWYDTAEDAAALSIPGRLNGADAVACDAQQRTVHAAWMSTADNDGAKTRVPILMYHQFTTKPEGESGWLRGNYAYIGDWEAHLKYISEQQFYLPTWPELSAFIDGRLFLPDHSVIITDDDADPTWLELAVPLVERYRVMTTSFVITSNGPGPELTPYVLKRSHTHDMHSAGADGQGRIVNWTHDEIVADLETSATVLGGAKEVIAYPFGHYNDAAKQAVADAGFEMARTIEPGYVSIGTDKLALPVVRVNYGMTVDDIKKAIG</sequence>
<dbReference type="SUPFAM" id="SSF88713">
    <property type="entry name" value="Glycoside hydrolase/deacetylase"/>
    <property type="match status" value="1"/>
</dbReference>
<evidence type="ECO:0000313" key="6">
    <source>
        <dbReference type="EMBL" id="MFB8891906.1"/>
    </source>
</evidence>
<reference evidence="6 7" key="1">
    <citation type="submission" date="2024-08" db="EMBL/GenBank/DDBJ databases">
        <title>Heavy metals resistant antinobacteria isolated from wastewater.</title>
        <authorList>
            <person name="Roman Ponce B."/>
            <person name="Blanco Mercado M.A."/>
            <person name="Avila Aldana I.N."/>
            <person name="Morales Arrieta S."/>
        </authorList>
    </citation>
    <scope>NUCLEOTIDE SEQUENCE [LARGE SCALE GENOMIC DNA]</scope>
    <source>
        <strain evidence="7">sma-1</strain>
    </source>
</reference>
<organism evidence="6 7">
    <name type="scientific">Microbacterium plantarum</name>
    <dbReference type="NCBI Taxonomy" id="1816425"/>
    <lineage>
        <taxon>Bacteria</taxon>
        <taxon>Bacillati</taxon>
        <taxon>Actinomycetota</taxon>
        <taxon>Actinomycetes</taxon>
        <taxon>Micrococcales</taxon>
        <taxon>Microbacteriaceae</taxon>
        <taxon>Microbacterium</taxon>
    </lineage>
</organism>
<keyword evidence="7" id="KW-1185">Reference proteome</keyword>
<evidence type="ECO:0000256" key="1">
    <source>
        <dbReference type="ARBA" id="ARBA00004613"/>
    </source>
</evidence>
<dbReference type="RefSeq" id="WP_378716840.1">
    <property type="nucleotide sequence ID" value="NZ_JBHLHV010000001.1"/>
</dbReference>
<evidence type="ECO:0000313" key="7">
    <source>
        <dbReference type="Proteomes" id="UP001589643"/>
    </source>
</evidence>
<keyword evidence="4" id="KW-0472">Membrane</keyword>
<comment type="subcellular location">
    <subcellularLocation>
        <location evidence="1">Secreted</location>
    </subcellularLocation>
</comment>
<dbReference type="Gene3D" id="3.20.20.370">
    <property type="entry name" value="Glycoside hydrolase/deacetylase"/>
    <property type="match status" value="1"/>
</dbReference>
<dbReference type="PANTHER" id="PTHR34216:SF3">
    <property type="entry name" value="POLY-BETA-1,6-N-ACETYL-D-GLUCOSAMINE N-DEACETYLASE"/>
    <property type="match status" value="1"/>
</dbReference>
<protein>
    <submittedName>
        <fullName evidence="6">Polysaccharide deacetylase family protein</fullName>
    </submittedName>
</protein>
<evidence type="ECO:0000256" key="2">
    <source>
        <dbReference type="ARBA" id="ARBA00022729"/>
    </source>
</evidence>
<proteinExistence type="predicted"/>
<dbReference type="PANTHER" id="PTHR34216">
    <property type="match status" value="1"/>
</dbReference>
<keyword evidence="4" id="KW-1133">Transmembrane helix</keyword>
<feature type="transmembrane region" description="Helical" evidence="4">
    <location>
        <begin position="20"/>
        <end position="39"/>
    </location>
</feature>
<accession>A0ABV5EPL0</accession>
<dbReference type="InterPro" id="IPR002509">
    <property type="entry name" value="NODB_dom"/>
</dbReference>
<feature type="domain" description="NodB homology" evidence="5">
    <location>
        <begin position="234"/>
        <end position="350"/>
    </location>
</feature>
<keyword evidence="4" id="KW-0812">Transmembrane</keyword>
<dbReference type="Proteomes" id="UP001589643">
    <property type="component" value="Unassembled WGS sequence"/>
</dbReference>
<evidence type="ECO:0000256" key="4">
    <source>
        <dbReference type="SAM" id="Phobius"/>
    </source>
</evidence>
<dbReference type="InterPro" id="IPR051398">
    <property type="entry name" value="Polysacch_Deacetylase"/>
</dbReference>
<name>A0ABV5EPL0_9MICO</name>
<dbReference type="InterPro" id="IPR011330">
    <property type="entry name" value="Glyco_hydro/deAcase_b/a-brl"/>
</dbReference>
<dbReference type="EMBL" id="JBHLHV010000001">
    <property type="protein sequence ID" value="MFB8891906.1"/>
    <property type="molecule type" value="Genomic_DNA"/>
</dbReference>
<comment type="caution">
    <text evidence="6">The sequence shown here is derived from an EMBL/GenBank/DDBJ whole genome shotgun (WGS) entry which is preliminary data.</text>
</comment>
<evidence type="ECO:0000256" key="3">
    <source>
        <dbReference type="SAM" id="MobiDB-lite"/>
    </source>
</evidence>
<gene>
    <name evidence="6" type="ORF">AB7P39_03500</name>
</gene>